<organism evidence="1 2">
    <name type="scientific">Alkaliphilus metalliredigens (strain QYMF)</name>
    <dbReference type="NCBI Taxonomy" id="293826"/>
    <lineage>
        <taxon>Bacteria</taxon>
        <taxon>Bacillati</taxon>
        <taxon>Bacillota</taxon>
        <taxon>Clostridia</taxon>
        <taxon>Peptostreptococcales</taxon>
        <taxon>Natronincolaceae</taxon>
        <taxon>Alkaliphilus</taxon>
    </lineage>
</organism>
<reference evidence="2" key="1">
    <citation type="journal article" date="2016" name="Genome Announc.">
        <title>Complete genome sequence of Alkaliphilus metalliredigens strain QYMF, an alkaliphilic and metal-reducing bacterium isolated from borax-contaminated leachate ponds.</title>
        <authorList>
            <person name="Hwang C."/>
            <person name="Copeland A."/>
            <person name="Lucas S."/>
            <person name="Lapidus A."/>
            <person name="Barry K."/>
            <person name="Detter J.C."/>
            <person name="Glavina Del Rio T."/>
            <person name="Hammon N."/>
            <person name="Israni S."/>
            <person name="Dalin E."/>
            <person name="Tice H."/>
            <person name="Pitluck S."/>
            <person name="Chertkov O."/>
            <person name="Brettin T."/>
            <person name="Bruce D."/>
            <person name="Han C."/>
            <person name="Schmutz J."/>
            <person name="Larimer F."/>
            <person name="Land M.L."/>
            <person name="Hauser L."/>
            <person name="Kyrpides N."/>
            <person name="Mikhailova N."/>
            <person name="Ye Q."/>
            <person name="Zhou J."/>
            <person name="Richardson P."/>
            <person name="Fields M.W."/>
        </authorList>
    </citation>
    <scope>NUCLEOTIDE SEQUENCE [LARGE SCALE GENOMIC DNA]</scope>
    <source>
        <strain evidence="2">QYMF</strain>
    </source>
</reference>
<dbReference type="EMBL" id="CP000724">
    <property type="protein sequence ID" value="ABR49804.1"/>
    <property type="molecule type" value="Genomic_DNA"/>
</dbReference>
<gene>
    <name evidence="1" type="ordered locus">Amet_3684</name>
</gene>
<dbReference type="GO" id="GO:0000155">
    <property type="term" value="F:phosphorelay sensor kinase activity"/>
    <property type="evidence" value="ECO:0007669"/>
    <property type="project" value="TreeGrafter"/>
</dbReference>
<protein>
    <submittedName>
        <fullName evidence="1">UspA</fullName>
    </submittedName>
</protein>
<dbReference type="HOGENOM" id="CLU_154668_1_0_9"/>
<dbReference type="eggNOG" id="COG2205">
    <property type="taxonomic scope" value="Bacteria"/>
</dbReference>
<dbReference type="InterPro" id="IPR014729">
    <property type="entry name" value="Rossmann-like_a/b/a_fold"/>
</dbReference>
<dbReference type="STRING" id="293826.Amet_3684"/>
<dbReference type="AlphaFoldDB" id="A6TUD6"/>
<dbReference type="SUPFAM" id="SSF52402">
    <property type="entry name" value="Adenine nucleotide alpha hydrolases-like"/>
    <property type="match status" value="1"/>
</dbReference>
<dbReference type="GO" id="GO:0005886">
    <property type="term" value="C:plasma membrane"/>
    <property type="evidence" value="ECO:0007669"/>
    <property type="project" value="TreeGrafter"/>
</dbReference>
<dbReference type="InterPro" id="IPR052023">
    <property type="entry name" value="Histidine_kinase_KdpD"/>
</dbReference>
<dbReference type="KEGG" id="amt:Amet_3684"/>
<proteinExistence type="predicted"/>
<accession>A6TUD6</accession>
<dbReference type="Gene3D" id="3.40.50.620">
    <property type="entry name" value="HUPs"/>
    <property type="match status" value="1"/>
</dbReference>
<dbReference type="PANTHER" id="PTHR45569">
    <property type="entry name" value="SENSOR PROTEIN KDPD"/>
    <property type="match status" value="1"/>
</dbReference>
<name>A6TUD6_ALKMQ</name>
<evidence type="ECO:0000313" key="1">
    <source>
        <dbReference type="EMBL" id="ABR49804.1"/>
    </source>
</evidence>
<dbReference type="Proteomes" id="UP000001572">
    <property type="component" value="Chromosome"/>
</dbReference>
<dbReference type="OrthoDB" id="1707003at2"/>
<keyword evidence="2" id="KW-1185">Reference proteome</keyword>
<dbReference type="RefSeq" id="WP_012064764.1">
    <property type="nucleotide sequence ID" value="NC_009633.1"/>
</dbReference>
<dbReference type="PANTHER" id="PTHR45569:SF1">
    <property type="entry name" value="SENSOR PROTEIN KDPD"/>
    <property type="match status" value="1"/>
</dbReference>
<evidence type="ECO:0000313" key="2">
    <source>
        <dbReference type="Proteomes" id="UP000001572"/>
    </source>
</evidence>
<sequence>MSKESNVMVCVTKQKTCERLIGAGAELQQEKGGELFIVHIAPRGWNILGNSEEGEALEYLFEISKSVGADMTVFRSSEISKTIIEFCKNKNIETIVLGESLETRPDNNMIVQLSQEVCGDVDIKIIPTYELNEI</sequence>